<protein>
    <recommendedName>
        <fullName evidence="3">Solute carrier family 40 protein</fullName>
    </recommendedName>
</protein>
<evidence type="ECO:0008006" key="3">
    <source>
        <dbReference type="Google" id="ProtNLM"/>
    </source>
</evidence>
<dbReference type="AlphaFoldDB" id="A0AB34J972"/>
<dbReference type="Proteomes" id="UP001515480">
    <property type="component" value="Unassembled WGS sequence"/>
</dbReference>
<comment type="caution">
    <text evidence="1">The sequence shown here is derived from an EMBL/GenBank/DDBJ whole genome shotgun (WGS) entry which is preliminary data.</text>
</comment>
<name>A0AB34J972_PRYPA</name>
<reference evidence="1 2" key="1">
    <citation type="journal article" date="2024" name="Science">
        <title>Giant polyketide synthase enzymes in the biosynthesis of giant marine polyether toxins.</title>
        <authorList>
            <person name="Fallon T.R."/>
            <person name="Shende V.V."/>
            <person name="Wierzbicki I.H."/>
            <person name="Pendleton A.L."/>
            <person name="Watervoot N.F."/>
            <person name="Auber R.P."/>
            <person name="Gonzalez D.J."/>
            <person name="Wisecaver J.H."/>
            <person name="Moore B.S."/>
        </authorList>
    </citation>
    <scope>NUCLEOTIDE SEQUENCE [LARGE SCALE GENOMIC DNA]</scope>
    <source>
        <strain evidence="1 2">12B1</strain>
    </source>
</reference>
<sequence length="311" mass="32595">MLASLRAASPLRRALRALPPSPSLASAHLSTRPPAPRPAICAVHLQPREGCQRELEVWLLEGRKLLSTTLHAARDQASAPSSWIVGTDTRGCYHWVHIPSHCDEPDTVAIVFTSGADLSLWRQSEERAAWLRSGVARGLARDGKAVLVDASKIQLARDDGSLGGWLPAGGETAERAPPPPSWKVAATVLLAMYPVQELNRLALLPALAGVPAWEALPATAQVFCVCAWTCGGVTVALLPLARGVSERLGFIGGARGCPPPAALAGASARLLALYGLLVGVGLGVSAAVGPVQPRGVWSALPHAAAERRAER</sequence>
<keyword evidence="2" id="KW-1185">Reference proteome</keyword>
<evidence type="ECO:0000313" key="2">
    <source>
        <dbReference type="Proteomes" id="UP001515480"/>
    </source>
</evidence>
<dbReference type="EMBL" id="JBGBPQ010000012">
    <property type="protein sequence ID" value="KAL1515101.1"/>
    <property type="molecule type" value="Genomic_DNA"/>
</dbReference>
<accession>A0AB34J972</accession>
<gene>
    <name evidence="1" type="ORF">AB1Y20_004164</name>
</gene>
<evidence type="ECO:0000313" key="1">
    <source>
        <dbReference type="EMBL" id="KAL1515101.1"/>
    </source>
</evidence>
<proteinExistence type="predicted"/>
<organism evidence="1 2">
    <name type="scientific">Prymnesium parvum</name>
    <name type="common">Toxic golden alga</name>
    <dbReference type="NCBI Taxonomy" id="97485"/>
    <lineage>
        <taxon>Eukaryota</taxon>
        <taxon>Haptista</taxon>
        <taxon>Haptophyta</taxon>
        <taxon>Prymnesiophyceae</taxon>
        <taxon>Prymnesiales</taxon>
        <taxon>Prymnesiaceae</taxon>
        <taxon>Prymnesium</taxon>
    </lineage>
</organism>